<gene>
    <name evidence="6" type="ORF">UFOPK1791_00590</name>
    <name evidence="7" type="ORF">UFOPK2312_00839</name>
    <name evidence="8" type="ORF">UFOPK2802_00048</name>
    <name evidence="9" type="ORF">UFOPK3083_00860</name>
</gene>
<protein>
    <recommendedName>
        <fullName evidence="2">phosphoribosylglycinamide formyltransferase 1</fullName>
        <ecNumber evidence="2">2.1.2.2</ecNumber>
    </recommendedName>
</protein>
<evidence type="ECO:0000313" key="6">
    <source>
        <dbReference type="EMBL" id="CAB4591535.1"/>
    </source>
</evidence>
<name>A0A6J6SFV2_9ZZZZ</name>
<dbReference type="SUPFAM" id="SSF53328">
    <property type="entry name" value="Formyltransferase"/>
    <property type="match status" value="1"/>
</dbReference>
<dbReference type="EMBL" id="CAEZUF010000044">
    <property type="protein sequence ID" value="CAB4591535.1"/>
    <property type="molecule type" value="Genomic_DNA"/>
</dbReference>
<dbReference type="InterPro" id="IPR036477">
    <property type="entry name" value="Formyl_transf_N_sf"/>
</dbReference>
<evidence type="ECO:0000256" key="3">
    <source>
        <dbReference type="ARBA" id="ARBA00022679"/>
    </source>
</evidence>
<dbReference type="EMBL" id="CAFAAT010000110">
    <property type="protein sequence ID" value="CAB4810109.1"/>
    <property type="molecule type" value="Genomic_DNA"/>
</dbReference>
<dbReference type="CDD" id="cd08645">
    <property type="entry name" value="FMT_core_GART"/>
    <property type="match status" value="1"/>
</dbReference>
<dbReference type="EMBL" id="CAEZWY010000102">
    <property type="protein sequence ID" value="CAB4675661.1"/>
    <property type="molecule type" value="Genomic_DNA"/>
</dbReference>
<sequence>MGEHSIVILASGSGTLAQALIDAVVKNDLDCEISAIISDKQSKVLERARKHDITNFYLPISKDRSEWDVKLLDLVSKLKPDLVVSAGFMRILAPEFVSRFDCINSHPSLLPSFPGAHAVRDALAAGALQTGCTVHWIDAGIDTGPIIGQIPMPIYPTDSEETLHERIKIAERALIVETVSALLADKH</sequence>
<keyword evidence="4" id="KW-0658">Purine biosynthesis</keyword>
<reference evidence="8" key="1">
    <citation type="submission" date="2020-05" db="EMBL/GenBank/DDBJ databases">
        <authorList>
            <person name="Chiriac C."/>
            <person name="Salcher M."/>
            <person name="Ghai R."/>
            <person name="Kavagutti S V."/>
        </authorList>
    </citation>
    <scope>NUCLEOTIDE SEQUENCE</scope>
</reference>
<keyword evidence="3" id="KW-0808">Transferase</keyword>
<dbReference type="PANTHER" id="PTHR43369:SF2">
    <property type="entry name" value="PHOSPHORIBOSYLGLYCINAMIDE FORMYLTRANSFERASE"/>
    <property type="match status" value="1"/>
</dbReference>
<dbReference type="InterPro" id="IPR002376">
    <property type="entry name" value="Formyl_transf_N"/>
</dbReference>
<dbReference type="EMBL" id="CAEZYX010000003">
    <property type="protein sequence ID" value="CAB4733682.1"/>
    <property type="molecule type" value="Genomic_DNA"/>
</dbReference>
<evidence type="ECO:0000313" key="7">
    <source>
        <dbReference type="EMBL" id="CAB4675661.1"/>
    </source>
</evidence>
<accession>A0A6J6SFV2</accession>
<evidence type="ECO:0000313" key="8">
    <source>
        <dbReference type="EMBL" id="CAB4733682.1"/>
    </source>
</evidence>
<evidence type="ECO:0000256" key="1">
    <source>
        <dbReference type="ARBA" id="ARBA00005054"/>
    </source>
</evidence>
<comment type="pathway">
    <text evidence="1">Purine metabolism; IMP biosynthesis via de novo pathway; N(2)-formyl-N(1)-(5-phospho-D-ribosyl)glycinamide from N(1)-(5-phospho-D-ribosyl)glycinamide (10-formyl THF route): step 1/1.</text>
</comment>
<organism evidence="8">
    <name type="scientific">freshwater metagenome</name>
    <dbReference type="NCBI Taxonomy" id="449393"/>
    <lineage>
        <taxon>unclassified sequences</taxon>
        <taxon>metagenomes</taxon>
        <taxon>ecological metagenomes</taxon>
    </lineage>
</organism>
<dbReference type="EC" id="2.1.2.2" evidence="2"/>
<dbReference type="Pfam" id="PF00551">
    <property type="entry name" value="Formyl_trans_N"/>
    <property type="match status" value="1"/>
</dbReference>
<dbReference type="GO" id="GO:0004644">
    <property type="term" value="F:phosphoribosylglycinamide formyltransferase activity"/>
    <property type="evidence" value="ECO:0007669"/>
    <property type="project" value="UniProtKB-EC"/>
</dbReference>
<dbReference type="PANTHER" id="PTHR43369">
    <property type="entry name" value="PHOSPHORIBOSYLGLYCINAMIDE FORMYLTRANSFERASE"/>
    <property type="match status" value="1"/>
</dbReference>
<evidence type="ECO:0000256" key="2">
    <source>
        <dbReference type="ARBA" id="ARBA00012254"/>
    </source>
</evidence>
<dbReference type="HAMAP" id="MF_01930">
    <property type="entry name" value="PurN"/>
    <property type="match status" value="1"/>
</dbReference>
<feature type="domain" description="Formyl transferase N-terminal" evidence="5">
    <location>
        <begin position="6"/>
        <end position="179"/>
    </location>
</feature>
<dbReference type="AlphaFoldDB" id="A0A6J6SFV2"/>
<dbReference type="GO" id="GO:0006189">
    <property type="term" value="P:'de novo' IMP biosynthetic process"/>
    <property type="evidence" value="ECO:0007669"/>
    <property type="project" value="InterPro"/>
</dbReference>
<dbReference type="Gene3D" id="3.40.50.170">
    <property type="entry name" value="Formyl transferase, N-terminal domain"/>
    <property type="match status" value="1"/>
</dbReference>
<proteinExistence type="inferred from homology"/>
<evidence type="ECO:0000259" key="5">
    <source>
        <dbReference type="Pfam" id="PF00551"/>
    </source>
</evidence>
<dbReference type="InterPro" id="IPR004607">
    <property type="entry name" value="GART"/>
</dbReference>
<evidence type="ECO:0000313" key="9">
    <source>
        <dbReference type="EMBL" id="CAB4810109.1"/>
    </source>
</evidence>
<dbReference type="GO" id="GO:0005829">
    <property type="term" value="C:cytosol"/>
    <property type="evidence" value="ECO:0007669"/>
    <property type="project" value="TreeGrafter"/>
</dbReference>
<evidence type="ECO:0000256" key="4">
    <source>
        <dbReference type="ARBA" id="ARBA00022755"/>
    </source>
</evidence>
<dbReference type="NCBIfam" id="TIGR00639">
    <property type="entry name" value="PurN"/>
    <property type="match status" value="1"/>
</dbReference>